<dbReference type="AlphaFoldDB" id="A0A934JXM1"/>
<dbReference type="EMBL" id="JAEKNS010000142">
    <property type="protein sequence ID" value="MBJ7595959.1"/>
    <property type="molecule type" value="Genomic_DNA"/>
</dbReference>
<sequence>MAVAFLFEAEGADGSQYDEVMRRIGRAELDSDTPEGIISHIAGPTATGWRVVDVWESEEQAGRFYGSESFQKAASILPAMQQHSWQLHRLETYKAVRATGA</sequence>
<evidence type="ECO:0008006" key="3">
    <source>
        <dbReference type="Google" id="ProtNLM"/>
    </source>
</evidence>
<dbReference type="RefSeq" id="WP_337313546.1">
    <property type="nucleotide sequence ID" value="NZ_JAEKNS010000142.1"/>
</dbReference>
<organism evidence="1 2">
    <name type="scientific">Candidatus Aeolococcus gillhamiae</name>
    <dbReference type="NCBI Taxonomy" id="3127015"/>
    <lineage>
        <taxon>Bacteria</taxon>
        <taxon>Bacillati</taxon>
        <taxon>Candidatus Dormiibacterota</taxon>
        <taxon>Candidatus Dormibacteria</taxon>
        <taxon>Candidatus Aeolococcales</taxon>
        <taxon>Candidatus Aeolococcaceae</taxon>
        <taxon>Candidatus Aeolococcus</taxon>
    </lineage>
</organism>
<evidence type="ECO:0000313" key="1">
    <source>
        <dbReference type="EMBL" id="MBJ7595959.1"/>
    </source>
</evidence>
<comment type="caution">
    <text evidence="1">The sequence shown here is derived from an EMBL/GenBank/DDBJ whole genome shotgun (WGS) entry which is preliminary data.</text>
</comment>
<name>A0A934JXM1_9BACT</name>
<reference evidence="1 2" key="1">
    <citation type="submission" date="2020-10" db="EMBL/GenBank/DDBJ databases">
        <title>Ca. Dormibacterota MAGs.</title>
        <authorList>
            <person name="Montgomery K."/>
        </authorList>
    </citation>
    <scope>NUCLEOTIDE SEQUENCE [LARGE SCALE GENOMIC DNA]</scope>
    <source>
        <strain evidence="1">SC8812_S17_18</strain>
    </source>
</reference>
<accession>A0A934JXM1</accession>
<protein>
    <recommendedName>
        <fullName evidence="3">Antibiotic biosynthesis monooxygenase</fullName>
    </recommendedName>
</protein>
<gene>
    <name evidence="1" type="ORF">JF886_14095</name>
</gene>
<dbReference type="Proteomes" id="UP000606991">
    <property type="component" value="Unassembled WGS sequence"/>
</dbReference>
<evidence type="ECO:0000313" key="2">
    <source>
        <dbReference type="Proteomes" id="UP000606991"/>
    </source>
</evidence>
<proteinExistence type="predicted"/>